<keyword evidence="1" id="KW-1133">Transmembrane helix</keyword>
<keyword evidence="1" id="KW-0812">Transmembrane</keyword>
<protein>
    <submittedName>
        <fullName evidence="2">Uncharacterized protein</fullName>
    </submittedName>
</protein>
<evidence type="ECO:0000313" key="3">
    <source>
        <dbReference type="Proteomes" id="UP000886674"/>
    </source>
</evidence>
<sequence>MERIDTKIIQVLIVVTAVACLFLANVVPNVISIWVLLPLIVIYARTIFAGKKGNKRQITAVVGFLIPVIPLMWFIHIQWYFDINGAATGSSTSALIFVVLPVYCFILGAIGYAIGYAVGKNEVTLNK</sequence>
<gene>
    <name evidence="2" type="ORF">JAY77_16745</name>
</gene>
<comment type="caution">
    <text evidence="2">The sequence shown here is derived from an EMBL/GenBank/DDBJ whole genome shotgun (WGS) entry which is preliminary data.</text>
</comment>
<feature type="transmembrane region" description="Helical" evidence="1">
    <location>
        <begin position="60"/>
        <end position="81"/>
    </location>
</feature>
<keyword evidence="1" id="KW-0472">Membrane</keyword>
<feature type="transmembrane region" description="Helical" evidence="1">
    <location>
        <begin position="7"/>
        <end position="24"/>
    </location>
</feature>
<name>A0A9E4TTY1_9GAMM</name>
<feature type="transmembrane region" description="Helical" evidence="1">
    <location>
        <begin position="30"/>
        <end position="48"/>
    </location>
</feature>
<organism evidence="2 3">
    <name type="scientific">Candidatus Thiodiazotropha taylori</name>
    <dbReference type="NCBI Taxonomy" id="2792791"/>
    <lineage>
        <taxon>Bacteria</taxon>
        <taxon>Pseudomonadati</taxon>
        <taxon>Pseudomonadota</taxon>
        <taxon>Gammaproteobacteria</taxon>
        <taxon>Chromatiales</taxon>
        <taxon>Sedimenticolaceae</taxon>
        <taxon>Candidatus Thiodiazotropha</taxon>
    </lineage>
</organism>
<feature type="transmembrane region" description="Helical" evidence="1">
    <location>
        <begin position="93"/>
        <end position="118"/>
    </location>
</feature>
<dbReference type="PROSITE" id="PS51257">
    <property type="entry name" value="PROKAR_LIPOPROTEIN"/>
    <property type="match status" value="1"/>
</dbReference>
<dbReference type="EMBL" id="JAEPCR010000084">
    <property type="protein sequence ID" value="MCG7979780.1"/>
    <property type="molecule type" value="Genomic_DNA"/>
</dbReference>
<proteinExistence type="predicted"/>
<evidence type="ECO:0000313" key="2">
    <source>
        <dbReference type="EMBL" id="MCG7979780.1"/>
    </source>
</evidence>
<dbReference type="AlphaFoldDB" id="A0A9E4TTY1"/>
<dbReference type="Proteomes" id="UP000886674">
    <property type="component" value="Unassembled WGS sequence"/>
</dbReference>
<evidence type="ECO:0000256" key="1">
    <source>
        <dbReference type="SAM" id="Phobius"/>
    </source>
</evidence>
<accession>A0A9E4TTY1</accession>
<reference evidence="2" key="1">
    <citation type="journal article" date="2021" name="Proc. Natl. Acad. Sci. U.S.A.">
        <title>Global biogeography of chemosynthetic symbionts reveals both localized and globally distributed symbiont groups. .</title>
        <authorList>
            <person name="Osvatic J.T."/>
            <person name="Wilkins L.G.E."/>
            <person name="Leibrecht L."/>
            <person name="Leray M."/>
            <person name="Zauner S."/>
            <person name="Polzin J."/>
            <person name="Camacho Y."/>
            <person name="Gros O."/>
            <person name="van Gils J.A."/>
            <person name="Eisen J.A."/>
            <person name="Petersen J.M."/>
            <person name="Yuen B."/>
        </authorList>
    </citation>
    <scope>NUCLEOTIDE SEQUENCE</scope>
    <source>
        <strain evidence="2">MAGclacostrist055</strain>
    </source>
</reference>